<sequence>MAHTFGQSDADDAVVGKSGSGRGIVGESKDQAGVAGISKNFVGVWGESASDGHPGVFGRSQKWQGVHGESDNQAGVVGISKNFVGVWGESSNDKHPGVFGRSQKWQGVHGESDDQAGVVGVSKHFVGVWGEGSPAGFFKGDVHVTGDLILEGADLAEQFEVADTLGCGEEVGPGMVVVLNDDGALAPSTREYDTRVAGVVSGAGDRVPAIVLDRQETGGSSWRRAVALVGKAWCQADATTRPIQVGDLLTTSSSRGHAMAASDRHAAFGAIIGKALTPLTSGTGLVLVLVGLG</sequence>
<comment type="caution">
    <text evidence="2">The sequence shown here is derived from an EMBL/GenBank/DDBJ whole genome shotgun (WGS) entry which is preliminary data.</text>
</comment>
<protein>
    <submittedName>
        <fullName evidence="2">Uncharacterized protein</fullName>
    </submittedName>
</protein>
<proteinExistence type="predicted"/>
<keyword evidence="3" id="KW-1185">Reference proteome</keyword>
<feature type="region of interest" description="Disordered" evidence="1">
    <location>
        <begin position="1"/>
        <end position="27"/>
    </location>
</feature>
<organism evidence="2 3">
    <name type="scientific">Rhizocola hellebori</name>
    <dbReference type="NCBI Taxonomy" id="1392758"/>
    <lineage>
        <taxon>Bacteria</taxon>
        <taxon>Bacillati</taxon>
        <taxon>Actinomycetota</taxon>
        <taxon>Actinomycetes</taxon>
        <taxon>Micromonosporales</taxon>
        <taxon>Micromonosporaceae</taxon>
        <taxon>Rhizocola</taxon>
    </lineage>
</organism>
<dbReference type="EMBL" id="BONY01000027">
    <property type="protein sequence ID" value="GIH06508.1"/>
    <property type="molecule type" value="Genomic_DNA"/>
</dbReference>
<reference evidence="2" key="1">
    <citation type="submission" date="2021-01" db="EMBL/GenBank/DDBJ databases">
        <title>Whole genome shotgun sequence of Rhizocola hellebori NBRC 109834.</title>
        <authorList>
            <person name="Komaki H."/>
            <person name="Tamura T."/>
        </authorList>
    </citation>
    <scope>NUCLEOTIDE SEQUENCE</scope>
    <source>
        <strain evidence="2">NBRC 109834</strain>
    </source>
</reference>
<gene>
    <name evidence="2" type="ORF">Rhe02_45750</name>
</gene>
<evidence type="ECO:0000313" key="3">
    <source>
        <dbReference type="Proteomes" id="UP000612899"/>
    </source>
</evidence>
<name>A0A8J3VI22_9ACTN</name>
<dbReference type="Proteomes" id="UP000612899">
    <property type="component" value="Unassembled WGS sequence"/>
</dbReference>
<evidence type="ECO:0000256" key="1">
    <source>
        <dbReference type="SAM" id="MobiDB-lite"/>
    </source>
</evidence>
<dbReference type="RefSeq" id="WP_203910317.1">
    <property type="nucleotide sequence ID" value="NZ_BONY01000027.1"/>
</dbReference>
<evidence type="ECO:0000313" key="2">
    <source>
        <dbReference type="EMBL" id="GIH06508.1"/>
    </source>
</evidence>
<accession>A0A8J3VI22</accession>
<dbReference type="AlphaFoldDB" id="A0A8J3VI22"/>